<keyword evidence="15" id="KW-1185">Reference proteome</keyword>
<dbReference type="InterPro" id="IPR031481">
    <property type="entry name" value="Glyco_tran_10_N"/>
</dbReference>
<dbReference type="UniPathway" id="UPA00378"/>
<dbReference type="Proteomes" id="UP000035680">
    <property type="component" value="Unassembled WGS sequence"/>
</dbReference>
<evidence type="ECO:0000313" key="15">
    <source>
        <dbReference type="Proteomes" id="UP000035680"/>
    </source>
</evidence>
<evidence type="ECO:0000259" key="13">
    <source>
        <dbReference type="Pfam" id="PF00852"/>
    </source>
</evidence>
<keyword evidence="6 12" id="KW-0812">Transmembrane</keyword>
<dbReference type="InterPro" id="IPR001503">
    <property type="entry name" value="Glyco_trans_10"/>
</dbReference>
<evidence type="ECO:0000313" key="16">
    <source>
        <dbReference type="WBParaSite" id="SVE_0705200.1"/>
    </source>
</evidence>
<feature type="domain" description="Fucosyltransferase C-terminal" evidence="13">
    <location>
        <begin position="177"/>
        <end position="351"/>
    </location>
</feature>
<keyword evidence="7" id="KW-0735">Signal-anchor</keyword>
<dbReference type="GO" id="GO:0008417">
    <property type="term" value="F:fucosyltransferase activity"/>
    <property type="evidence" value="ECO:0007669"/>
    <property type="project" value="InterPro"/>
</dbReference>
<evidence type="ECO:0000256" key="12">
    <source>
        <dbReference type="RuleBase" id="RU003832"/>
    </source>
</evidence>
<evidence type="ECO:0000259" key="14">
    <source>
        <dbReference type="Pfam" id="PF17039"/>
    </source>
</evidence>
<feature type="transmembrane region" description="Helical" evidence="12">
    <location>
        <begin position="7"/>
        <end position="26"/>
    </location>
</feature>
<keyword evidence="8 12" id="KW-1133">Transmembrane helix</keyword>
<evidence type="ECO:0000256" key="2">
    <source>
        <dbReference type="ARBA" id="ARBA00004922"/>
    </source>
</evidence>
<dbReference type="EC" id="2.4.1.-" evidence="12"/>
<dbReference type="WBParaSite" id="SVE_0705200.1">
    <property type="protein sequence ID" value="SVE_0705200.1"/>
    <property type="gene ID" value="SVE_0705200"/>
</dbReference>
<comment type="subcellular location">
    <subcellularLocation>
        <location evidence="1 12">Golgi apparatus</location>
        <location evidence="1 12">Golgi stack membrane</location>
        <topology evidence="1 12">Single-pass type II membrane protein</topology>
    </subcellularLocation>
</comment>
<dbReference type="PANTHER" id="PTHR48438:SF1">
    <property type="entry name" value="ALPHA-(1,3)-FUCOSYLTRANSFERASE C-RELATED"/>
    <property type="match status" value="1"/>
</dbReference>
<name>A0A0K0FDX5_STRVS</name>
<evidence type="ECO:0000256" key="3">
    <source>
        <dbReference type="ARBA" id="ARBA00008919"/>
    </source>
</evidence>
<organism evidence="15 16">
    <name type="scientific">Strongyloides venezuelensis</name>
    <name type="common">Threadworm</name>
    <dbReference type="NCBI Taxonomy" id="75913"/>
    <lineage>
        <taxon>Eukaryota</taxon>
        <taxon>Metazoa</taxon>
        <taxon>Ecdysozoa</taxon>
        <taxon>Nematoda</taxon>
        <taxon>Chromadorea</taxon>
        <taxon>Rhabditida</taxon>
        <taxon>Tylenchina</taxon>
        <taxon>Panagrolaimomorpha</taxon>
        <taxon>Strongyloidoidea</taxon>
        <taxon>Strongyloididae</taxon>
        <taxon>Strongyloides</taxon>
    </lineage>
</organism>
<dbReference type="Gene3D" id="3.40.50.11660">
    <property type="entry name" value="Glycosyl transferase family 10, C-terminal domain"/>
    <property type="match status" value="1"/>
</dbReference>
<evidence type="ECO:0000256" key="6">
    <source>
        <dbReference type="ARBA" id="ARBA00022692"/>
    </source>
</evidence>
<comment type="similarity">
    <text evidence="3 12">Belongs to the glycosyltransferase 10 family.</text>
</comment>
<reference evidence="16" key="2">
    <citation type="submission" date="2015-08" db="UniProtKB">
        <authorList>
            <consortium name="WormBaseParasite"/>
        </authorList>
    </citation>
    <scope>IDENTIFICATION</scope>
</reference>
<dbReference type="AlphaFoldDB" id="A0A0K0FDX5"/>
<keyword evidence="5 12" id="KW-0808">Transferase</keyword>
<keyword evidence="9 12" id="KW-0333">Golgi apparatus</keyword>
<accession>A0A0K0FDX5</accession>
<keyword evidence="11" id="KW-0325">Glycoprotein</keyword>
<keyword evidence="10 12" id="KW-0472">Membrane</keyword>
<comment type="pathway">
    <text evidence="2">Protein modification; protein glycosylation.</text>
</comment>
<evidence type="ECO:0000256" key="4">
    <source>
        <dbReference type="ARBA" id="ARBA00022676"/>
    </source>
</evidence>
<evidence type="ECO:0000256" key="11">
    <source>
        <dbReference type="ARBA" id="ARBA00023180"/>
    </source>
</evidence>
<dbReference type="PANTHER" id="PTHR48438">
    <property type="entry name" value="ALPHA-(1,3)-FUCOSYLTRANSFERASE C-RELATED"/>
    <property type="match status" value="1"/>
</dbReference>
<evidence type="ECO:0000256" key="7">
    <source>
        <dbReference type="ARBA" id="ARBA00022968"/>
    </source>
</evidence>
<keyword evidence="4 12" id="KW-0328">Glycosyltransferase</keyword>
<dbReference type="FunFam" id="3.40.50.11660:FF:000002">
    <property type="entry name" value="Alpha-(1,3)-fucosyltransferase"/>
    <property type="match status" value="1"/>
</dbReference>
<dbReference type="Pfam" id="PF17039">
    <property type="entry name" value="Glyco_tran_10_N"/>
    <property type="match status" value="1"/>
</dbReference>
<feature type="domain" description="Fucosyltransferase N-terminal" evidence="14">
    <location>
        <begin position="48"/>
        <end position="149"/>
    </location>
</feature>
<dbReference type="STRING" id="75913.A0A0K0FDX5"/>
<dbReference type="InterPro" id="IPR038577">
    <property type="entry name" value="GT10-like_C_sf"/>
</dbReference>
<evidence type="ECO:0000256" key="5">
    <source>
        <dbReference type="ARBA" id="ARBA00022679"/>
    </source>
</evidence>
<evidence type="ECO:0000256" key="1">
    <source>
        <dbReference type="ARBA" id="ARBA00004447"/>
    </source>
</evidence>
<dbReference type="InterPro" id="IPR055270">
    <property type="entry name" value="Glyco_tran_10_C"/>
</dbReference>
<evidence type="ECO:0000256" key="10">
    <source>
        <dbReference type="ARBA" id="ARBA00023136"/>
    </source>
</evidence>
<evidence type="ECO:0000256" key="9">
    <source>
        <dbReference type="ARBA" id="ARBA00023034"/>
    </source>
</evidence>
<dbReference type="Pfam" id="PF00852">
    <property type="entry name" value="Glyco_transf_10"/>
    <property type="match status" value="1"/>
</dbReference>
<sequence>MCQNINYKKCFISIICIAVIYILYYLEWSDLGSRKNDKFIHGSEFKNSKKQILVWTTFFGSDDLTNLQCKSLNCIVTNNKSLLSTSDAVIFHFSDINLTNMPNRTFPTQKFIYFTMEAPFSTSYYSTPKDYFNWLMSYNRKSDILFQYGSRWINVGNRNNTNTTHRLDNNYKNILSSKKYKGIIGFISNCETNSGREQVIGKLSKYIKIDIYGKCSNDSVKKVSCPSNDKECEKDLINSYYFYIAIENALCNDYVTEKYWSRYMYNSVPIVMRRDIYTNIGIPNTSLIAISDYQTSKDMVVHLNDLMNNSKKYLKYFEYRNNNNITVMNWDQFNLQNGICALCDKLNDYRSILSQERIYDVSKLYTTINNCTNAKNAINFVKDWK</sequence>
<dbReference type="SUPFAM" id="SSF53756">
    <property type="entry name" value="UDP-Glycosyltransferase/glycogen phosphorylase"/>
    <property type="match status" value="1"/>
</dbReference>
<reference evidence="15" key="1">
    <citation type="submission" date="2014-07" db="EMBL/GenBank/DDBJ databases">
        <authorList>
            <person name="Martin A.A"/>
            <person name="De Silva N."/>
        </authorList>
    </citation>
    <scope>NUCLEOTIDE SEQUENCE</scope>
</reference>
<proteinExistence type="inferred from homology"/>
<protein>
    <recommendedName>
        <fullName evidence="12">Fucosyltransferase</fullName>
        <ecNumber evidence="12">2.4.1.-</ecNumber>
    </recommendedName>
</protein>
<evidence type="ECO:0000256" key="8">
    <source>
        <dbReference type="ARBA" id="ARBA00022989"/>
    </source>
</evidence>
<dbReference type="GO" id="GO:0032580">
    <property type="term" value="C:Golgi cisterna membrane"/>
    <property type="evidence" value="ECO:0007669"/>
    <property type="project" value="UniProtKB-SubCell"/>
</dbReference>